<dbReference type="InterPro" id="IPR012029">
    <property type="entry name" value="UCP006557"/>
</dbReference>
<dbReference type="EMBL" id="UOGA01000015">
    <property type="protein sequence ID" value="VAX14814.1"/>
    <property type="molecule type" value="Genomic_DNA"/>
</dbReference>
<sequence>MGDLFHADMTAEQLAPLAIAIYNIVDQFPVTIRSKNKNGVRVETGRIIDADFTGPVLEKVLETNEVVREKPESGAYKGIPVIASPIRDSKGECVAAIGMIDLRHAKE</sequence>
<proteinExistence type="predicted"/>
<protein>
    <recommendedName>
        <fullName evidence="2">DUF2111 domain-containing protein</fullName>
    </recommendedName>
</protein>
<dbReference type="AlphaFoldDB" id="A0A3B1BSJ0"/>
<evidence type="ECO:0008006" key="2">
    <source>
        <dbReference type="Google" id="ProtNLM"/>
    </source>
</evidence>
<dbReference type="PIRSF" id="PIRSF006557">
    <property type="entry name" value="UCP006557_sign"/>
    <property type="match status" value="1"/>
</dbReference>
<dbReference type="Pfam" id="PF09884">
    <property type="entry name" value="DUF2111"/>
    <property type="match status" value="1"/>
</dbReference>
<evidence type="ECO:0000313" key="1">
    <source>
        <dbReference type="EMBL" id="VAX14814.1"/>
    </source>
</evidence>
<accession>A0A3B1BSJ0</accession>
<organism evidence="1">
    <name type="scientific">hydrothermal vent metagenome</name>
    <dbReference type="NCBI Taxonomy" id="652676"/>
    <lineage>
        <taxon>unclassified sequences</taxon>
        <taxon>metagenomes</taxon>
        <taxon>ecological metagenomes</taxon>
    </lineage>
</organism>
<reference evidence="1" key="1">
    <citation type="submission" date="2018-06" db="EMBL/GenBank/DDBJ databases">
        <authorList>
            <person name="Zhirakovskaya E."/>
        </authorList>
    </citation>
    <scope>NUCLEOTIDE SEQUENCE</scope>
</reference>
<gene>
    <name evidence="1" type="ORF">MNBD_NITROSPINAE04-1027</name>
</gene>
<name>A0A3B1BSJ0_9ZZZZ</name>